<dbReference type="KEGG" id="mama:GII36_05415"/>
<keyword evidence="3" id="KW-1185">Reference proteome</keyword>
<keyword evidence="1" id="KW-1133">Transmembrane helix</keyword>
<evidence type="ECO:0000256" key="1">
    <source>
        <dbReference type="SAM" id="Phobius"/>
    </source>
</evidence>
<sequence>MDQIELAIILLTILVTILTLVLITLIVLVVLVLNKVNKIVADAQRIADNLSSATAWLSPTTVFSAAVRAFRNNN</sequence>
<organism evidence="2 3">
    <name type="scientific">Candidatus Mycosynbacter amalyticus</name>
    <dbReference type="NCBI Taxonomy" id="2665156"/>
    <lineage>
        <taxon>Bacteria</taxon>
        <taxon>Candidatus Saccharimonadota</taxon>
        <taxon>Candidatus Saccharimonadota incertae sedis</taxon>
        <taxon>Candidatus Mycosynbacter</taxon>
    </lineage>
</organism>
<keyword evidence="1" id="KW-0472">Membrane</keyword>
<evidence type="ECO:0000313" key="3">
    <source>
        <dbReference type="Proteomes" id="UP001059824"/>
    </source>
</evidence>
<name>A0A857ML15_9BACT</name>
<gene>
    <name evidence="2" type="ORF">GII36_05415</name>
</gene>
<dbReference type="AlphaFoldDB" id="A0A857ML15"/>
<reference evidence="2" key="1">
    <citation type="journal article" date="2021" name="Nat. Microbiol.">
        <title>Cocultivation of an ultrasmall environmental parasitic bacterium with lytic ability against bacteria associated with wastewater foams.</title>
        <authorList>
            <person name="Batinovic S."/>
            <person name="Rose J.J.A."/>
            <person name="Ratcliffe J."/>
            <person name="Seviour R.J."/>
            <person name="Petrovski S."/>
        </authorList>
    </citation>
    <scope>NUCLEOTIDE SEQUENCE</scope>
    <source>
        <strain evidence="2">JR1</strain>
    </source>
</reference>
<protein>
    <submittedName>
        <fullName evidence="2">Uncharacterized protein</fullName>
    </submittedName>
</protein>
<evidence type="ECO:0000313" key="2">
    <source>
        <dbReference type="EMBL" id="QHN43256.1"/>
    </source>
</evidence>
<dbReference type="Proteomes" id="UP001059824">
    <property type="component" value="Chromosome"/>
</dbReference>
<accession>A0A857ML15</accession>
<dbReference type="RefSeq" id="WP_260763255.1">
    <property type="nucleotide sequence ID" value="NZ_CP045921.1"/>
</dbReference>
<dbReference type="EMBL" id="CP045921">
    <property type="protein sequence ID" value="QHN43256.1"/>
    <property type="molecule type" value="Genomic_DNA"/>
</dbReference>
<proteinExistence type="predicted"/>
<keyword evidence="1" id="KW-0812">Transmembrane</keyword>
<feature type="transmembrane region" description="Helical" evidence="1">
    <location>
        <begin position="6"/>
        <end position="33"/>
    </location>
</feature>